<dbReference type="Proteomes" id="UP000191144">
    <property type="component" value="Chromosome H"/>
</dbReference>
<dbReference type="GO" id="GO:0004721">
    <property type="term" value="F:phosphoprotein phosphatase activity"/>
    <property type="evidence" value="ECO:0007669"/>
    <property type="project" value="TreeGrafter"/>
</dbReference>
<dbReference type="AlphaFoldDB" id="A0A1G4KJ02"/>
<organism evidence="2 3">
    <name type="scientific">Lachancea meyersii CBS 8951</name>
    <dbReference type="NCBI Taxonomy" id="1266667"/>
    <lineage>
        <taxon>Eukaryota</taxon>
        <taxon>Fungi</taxon>
        <taxon>Dikarya</taxon>
        <taxon>Ascomycota</taxon>
        <taxon>Saccharomycotina</taxon>
        <taxon>Saccharomycetes</taxon>
        <taxon>Saccharomycetales</taxon>
        <taxon>Saccharomycetaceae</taxon>
        <taxon>Lachancea</taxon>
    </lineage>
</organism>
<dbReference type="PANTHER" id="PTHR32440">
    <property type="entry name" value="PHOSPHATASE DCR2-RELATED-RELATED"/>
    <property type="match status" value="1"/>
</dbReference>
<reference evidence="3" key="1">
    <citation type="submission" date="2016-03" db="EMBL/GenBank/DDBJ databases">
        <authorList>
            <person name="Devillers Hugo."/>
        </authorList>
    </citation>
    <scope>NUCLEOTIDE SEQUENCE [LARGE SCALE GENOMIC DNA]</scope>
</reference>
<dbReference type="GO" id="GO:0005737">
    <property type="term" value="C:cytoplasm"/>
    <property type="evidence" value="ECO:0007669"/>
    <property type="project" value="TreeGrafter"/>
</dbReference>
<accession>A0A1G4KJ02</accession>
<dbReference type="Pfam" id="PF00149">
    <property type="entry name" value="Metallophos"/>
    <property type="match status" value="1"/>
</dbReference>
<feature type="domain" description="Calcineurin-like phosphoesterase" evidence="1">
    <location>
        <begin position="253"/>
        <end position="504"/>
    </location>
</feature>
<gene>
    <name evidence="2" type="ORF">LAME_0H18382G</name>
</gene>
<evidence type="ECO:0000313" key="2">
    <source>
        <dbReference type="EMBL" id="SCV04432.1"/>
    </source>
</evidence>
<dbReference type="SUPFAM" id="SSF56300">
    <property type="entry name" value="Metallo-dependent phosphatases"/>
    <property type="match status" value="1"/>
</dbReference>
<protein>
    <submittedName>
        <fullName evidence="2">LAME_0H18382g1_1</fullName>
    </submittedName>
</protein>
<sequence length="588" mass="66314">MTVPKRYLRVAVILALFLGPLLLLMMFLDYSHGALSLVSSTISMIDSKDLAGYNSARVIEVLKILPQDERLIVSVGLMTCLYVGNFGEVCPSRYRWTLRSSGEDVIEVANLRVIQKDLTRTTRIKLMGASHYLFYETISISQAIEYLSSSPQPIHALGDFNSYMPKGLTDIYDNIVWFYSLDEKGMQDGIFASDIDVLFGTDCVDPRLEWHLSKKSPLRLGRTANSFVSLKKPFAVAEPKDMPKLRVDGQNTFKIVQLADLHFSVGEGRCRDEFPKHDECHADPKTTSFIEQVLDSEKPNLVVFTGDQIMGDECFPDSTSALLKVVGPVIERKIPYAMVWGNHDDEGSLDRWQLSQLAQSLPYSMFKTSDKDTNDNTFGVGNYAHHIYDQNDNPISALYFLDAHKYSPNAKAYPGYDWIKEEQWKYFEQYENFFPNQNKSLSMAFFHIPLPEYLNFQSKNSPDYQNPMVGNFKEGITAPKYNSQGLKTLRRLGVKVTSSGHDHCNDFCLLDDSISPANEDKIWLCFGGAAGEGGYAGYGGTERRIRVFELDFTANKISSWKVLNSSPSLPFDRQVLVTDGVPKTDSLA</sequence>
<evidence type="ECO:0000313" key="3">
    <source>
        <dbReference type="Proteomes" id="UP000191144"/>
    </source>
</evidence>
<dbReference type="InterPro" id="IPR029052">
    <property type="entry name" value="Metallo-depent_PP-like"/>
</dbReference>
<evidence type="ECO:0000259" key="1">
    <source>
        <dbReference type="Pfam" id="PF00149"/>
    </source>
</evidence>
<keyword evidence="3" id="KW-1185">Reference proteome</keyword>
<dbReference type="EMBL" id="LT598480">
    <property type="protein sequence ID" value="SCV04432.1"/>
    <property type="molecule type" value="Genomic_DNA"/>
</dbReference>
<dbReference type="Gene3D" id="3.60.21.10">
    <property type="match status" value="1"/>
</dbReference>
<dbReference type="OrthoDB" id="783096at2759"/>
<dbReference type="PANTHER" id="PTHR32440:SF0">
    <property type="entry name" value="PHOSPHATASE DCR2-RELATED"/>
    <property type="match status" value="1"/>
</dbReference>
<proteinExistence type="predicted"/>
<name>A0A1G4KJ02_9SACH</name>
<dbReference type="InterPro" id="IPR004843">
    <property type="entry name" value="Calcineurin-like_PHP"/>
</dbReference>
<dbReference type="CDD" id="cd07383">
    <property type="entry name" value="MPP_Dcr2"/>
    <property type="match status" value="1"/>
</dbReference>